<evidence type="ECO:0000313" key="2">
    <source>
        <dbReference type="Proteomes" id="UP000297910"/>
    </source>
</evidence>
<comment type="caution">
    <text evidence="1">The sequence shown here is derived from an EMBL/GenBank/DDBJ whole genome shotgun (WGS) entry which is preliminary data.</text>
</comment>
<dbReference type="AlphaFoldDB" id="A0A4Z1FGF9"/>
<name>A0A4Z1FGF9_9HELO</name>
<organism evidence="1 2">
    <name type="scientific">Botrytis paeoniae</name>
    <dbReference type="NCBI Taxonomy" id="278948"/>
    <lineage>
        <taxon>Eukaryota</taxon>
        <taxon>Fungi</taxon>
        <taxon>Dikarya</taxon>
        <taxon>Ascomycota</taxon>
        <taxon>Pezizomycotina</taxon>
        <taxon>Leotiomycetes</taxon>
        <taxon>Helotiales</taxon>
        <taxon>Sclerotiniaceae</taxon>
        <taxon>Botrytis</taxon>
    </lineage>
</organism>
<gene>
    <name evidence="1" type="ORF">BPAE_0160g00260</name>
</gene>
<protein>
    <submittedName>
        <fullName evidence="1">Uncharacterized protein</fullName>
    </submittedName>
</protein>
<accession>A0A4Z1FGF9</accession>
<dbReference type="Proteomes" id="UP000297910">
    <property type="component" value="Unassembled WGS sequence"/>
</dbReference>
<keyword evidence="2" id="KW-1185">Reference proteome</keyword>
<dbReference type="EMBL" id="PQXI01000160">
    <property type="protein sequence ID" value="TGO22650.1"/>
    <property type="molecule type" value="Genomic_DNA"/>
</dbReference>
<sequence length="101" mass="11084">MGLIVIGGDKRMVDSLSGRIDVNQKYLTQMLGWTLIKLLRSTDSSGVKPSTGRASLDINFMSVSKLGTARLWSLQSALPPRWQKINSSTNVICTTETLCPQ</sequence>
<evidence type="ECO:0000313" key="1">
    <source>
        <dbReference type="EMBL" id="TGO22650.1"/>
    </source>
</evidence>
<proteinExistence type="predicted"/>
<reference evidence="1 2" key="1">
    <citation type="submission" date="2017-12" db="EMBL/GenBank/DDBJ databases">
        <title>Comparative genomics of Botrytis spp.</title>
        <authorList>
            <person name="Valero-Jimenez C.A."/>
            <person name="Tapia P."/>
            <person name="Veloso J."/>
            <person name="Silva-Moreno E."/>
            <person name="Staats M."/>
            <person name="Valdes J.H."/>
            <person name="Van Kan J.A.L."/>
        </authorList>
    </citation>
    <scope>NUCLEOTIDE SEQUENCE [LARGE SCALE GENOMIC DNA]</scope>
    <source>
        <strain evidence="1 2">Bp0003</strain>
    </source>
</reference>